<reference evidence="1 2" key="1">
    <citation type="submission" date="2019-11" db="EMBL/GenBank/DDBJ databases">
        <title>Whole genome sequence of Oryza granulata.</title>
        <authorList>
            <person name="Li W."/>
        </authorList>
    </citation>
    <scope>NUCLEOTIDE SEQUENCE [LARGE SCALE GENOMIC DNA]</scope>
    <source>
        <strain evidence="2">cv. Menghai</strain>
        <tissue evidence="1">Leaf</tissue>
    </source>
</reference>
<keyword evidence="2" id="KW-1185">Reference proteome</keyword>
<evidence type="ECO:0000313" key="1">
    <source>
        <dbReference type="EMBL" id="KAF0907041.1"/>
    </source>
</evidence>
<dbReference type="EMBL" id="SPHZ02000007">
    <property type="protein sequence ID" value="KAF0907041.1"/>
    <property type="molecule type" value="Genomic_DNA"/>
</dbReference>
<comment type="caution">
    <text evidence="1">The sequence shown here is derived from an EMBL/GenBank/DDBJ whole genome shotgun (WGS) entry which is preliminary data.</text>
</comment>
<accession>A0A6G1D3Q3</accession>
<evidence type="ECO:0000313" key="2">
    <source>
        <dbReference type="Proteomes" id="UP000479710"/>
    </source>
</evidence>
<name>A0A6G1D3Q3_9ORYZ</name>
<proteinExistence type="predicted"/>
<organism evidence="1 2">
    <name type="scientific">Oryza meyeriana var. granulata</name>
    <dbReference type="NCBI Taxonomy" id="110450"/>
    <lineage>
        <taxon>Eukaryota</taxon>
        <taxon>Viridiplantae</taxon>
        <taxon>Streptophyta</taxon>
        <taxon>Embryophyta</taxon>
        <taxon>Tracheophyta</taxon>
        <taxon>Spermatophyta</taxon>
        <taxon>Magnoliopsida</taxon>
        <taxon>Liliopsida</taxon>
        <taxon>Poales</taxon>
        <taxon>Poaceae</taxon>
        <taxon>BOP clade</taxon>
        <taxon>Oryzoideae</taxon>
        <taxon>Oryzeae</taxon>
        <taxon>Oryzinae</taxon>
        <taxon>Oryza</taxon>
        <taxon>Oryza meyeriana</taxon>
    </lineage>
</organism>
<dbReference type="Proteomes" id="UP000479710">
    <property type="component" value="Unassembled WGS sequence"/>
</dbReference>
<gene>
    <name evidence="1" type="ORF">E2562_014649</name>
</gene>
<dbReference type="AlphaFoldDB" id="A0A6G1D3Q3"/>
<protein>
    <submittedName>
        <fullName evidence="1">Uncharacterized protein</fullName>
    </submittedName>
</protein>
<sequence>MPALAVLAKVALEKVPLLAQWGKVARGGASIGSLGEAGCIEGDPSIGSLGEGCLRGEVPLQAQELLLVAWQHEAKEVAKAASLKGPCREKVLVKASERLLFLM</sequence>